<evidence type="ECO:0000313" key="2">
    <source>
        <dbReference type="EMBL" id="SDU08686.1"/>
    </source>
</evidence>
<accession>A0A1H2FN48</accession>
<evidence type="ECO:0000313" key="3">
    <source>
        <dbReference type="Proteomes" id="UP000243232"/>
    </source>
</evidence>
<dbReference type="Proteomes" id="UP000243232">
    <property type="component" value="Chromosome I"/>
</dbReference>
<organism evidence="2 3">
    <name type="scientific">Pseudomonas pohangensis</name>
    <dbReference type="NCBI Taxonomy" id="364197"/>
    <lineage>
        <taxon>Bacteria</taxon>
        <taxon>Pseudomonadati</taxon>
        <taxon>Pseudomonadota</taxon>
        <taxon>Gammaproteobacteria</taxon>
        <taxon>Pseudomonadales</taxon>
        <taxon>Pseudomonadaceae</taxon>
        <taxon>Pseudomonas</taxon>
    </lineage>
</organism>
<sequence length="261" mass="28485">MKIKTIMAVKATALALALLGGMTPALAEQEVGLKDPCPITIENWRGKAFYEILFMNRLPNGSGVGYYYNSLGNDLEAPNDVMDARFRALNGDALKKEYGSDGVLFNGPRRLVANGITGMAWDGCKERVIATIPLRVLGIFETPDLSKAVAGSLPSYKVLVSKRSNTFTFNAGETVYELVTDEGAVYTMFSLSLKIDPNNTIENLPTLGERLTLPKGWSLRSRKLDQDMTLTSVADSNPPNTIVLDQFEGNYQYNAAASAKK</sequence>
<keyword evidence="1" id="KW-0732">Signal</keyword>
<dbReference type="RefSeq" id="WP_197673547.1">
    <property type="nucleotide sequence ID" value="NZ_LT629785.1"/>
</dbReference>
<protein>
    <submittedName>
        <fullName evidence="2">Uncharacterized protein</fullName>
    </submittedName>
</protein>
<feature type="chain" id="PRO_5009274083" evidence="1">
    <location>
        <begin position="28"/>
        <end position="261"/>
    </location>
</feature>
<name>A0A1H2FN48_9PSED</name>
<evidence type="ECO:0000256" key="1">
    <source>
        <dbReference type="SAM" id="SignalP"/>
    </source>
</evidence>
<gene>
    <name evidence="2" type="ORF">SAMN05216296_1693</name>
</gene>
<reference evidence="3" key="1">
    <citation type="submission" date="2016-10" db="EMBL/GenBank/DDBJ databases">
        <authorList>
            <person name="Varghese N."/>
            <person name="Submissions S."/>
        </authorList>
    </citation>
    <scope>NUCLEOTIDE SEQUENCE [LARGE SCALE GENOMIC DNA]</scope>
    <source>
        <strain evidence="3">DSM 17875</strain>
    </source>
</reference>
<dbReference type="EMBL" id="LT629785">
    <property type="protein sequence ID" value="SDU08686.1"/>
    <property type="molecule type" value="Genomic_DNA"/>
</dbReference>
<proteinExistence type="predicted"/>
<keyword evidence="3" id="KW-1185">Reference proteome</keyword>
<feature type="signal peptide" evidence="1">
    <location>
        <begin position="1"/>
        <end position="27"/>
    </location>
</feature>
<dbReference type="AlphaFoldDB" id="A0A1H2FN48"/>